<organism evidence="3 4">
    <name type="scientific">Cinchona calisaya</name>
    <dbReference type="NCBI Taxonomy" id="153742"/>
    <lineage>
        <taxon>Eukaryota</taxon>
        <taxon>Viridiplantae</taxon>
        <taxon>Streptophyta</taxon>
        <taxon>Embryophyta</taxon>
        <taxon>Tracheophyta</taxon>
        <taxon>Spermatophyta</taxon>
        <taxon>Magnoliopsida</taxon>
        <taxon>eudicotyledons</taxon>
        <taxon>Gunneridae</taxon>
        <taxon>Pentapetalae</taxon>
        <taxon>asterids</taxon>
        <taxon>lamiids</taxon>
        <taxon>Gentianales</taxon>
        <taxon>Rubiaceae</taxon>
        <taxon>Cinchonoideae</taxon>
        <taxon>Cinchoneae</taxon>
        <taxon>Cinchona</taxon>
    </lineage>
</organism>
<keyword evidence="2" id="KW-0732">Signal</keyword>
<evidence type="ECO:0000256" key="1">
    <source>
        <dbReference type="SAM" id="MobiDB-lite"/>
    </source>
</evidence>
<sequence>MRNTTSVFLSCLCFALLLSLGISTREIPTNNNKNAYTNKNIADPWSQKLWSYSWGWNSNPNDANHPYSWSHSDPRDQNSWSYSTPSQPGQPYSYGYGWSGPYQPGSPFPNQNPYGHNPPNNPGNGNGPPKQPGPPNGPSEKQPQQQLPWWTYWSYPWWNNNWAAQPGGGPGGEASPAPPTDHPHDTPKG</sequence>
<evidence type="ECO:0000313" key="4">
    <source>
        <dbReference type="Proteomes" id="UP001630127"/>
    </source>
</evidence>
<feature type="compositionally biased region" description="Low complexity" evidence="1">
    <location>
        <begin position="85"/>
        <end position="118"/>
    </location>
</feature>
<feature type="chain" id="PRO_5044874951" evidence="2">
    <location>
        <begin position="24"/>
        <end position="189"/>
    </location>
</feature>
<name>A0ABD2Y0E6_9GENT</name>
<reference evidence="3 4" key="1">
    <citation type="submission" date="2024-11" db="EMBL/GenBank/DDBJ databases">
        <title>A near-complete genome assembly of Cinchona calisaya.</title>
        <authorList>
            <person name="Lian D.C."/>
            <person name="Zhao X.W."/>
            <person name="Wei L."/>
        </authorList>
    </citation>
    <scope>NUCLEOTIDE SEQUENCE [LARGE SCALE GENOMIC DNA]</scope>
    <source>
        <tissue evidence="3">Nenye</tissue>
    </source>
</reference>
<feature type="region of interest" description="Disordered" evidence="1">
    <location>
        <begin position="67"/>
        <end position="146"/>
    </location>
</feature>
<comment type="caution">
    <text evidence="3">The sequence shown here is derived from an EMBL/GenBank/DDBJ whole genome shotgun (WGS) entry which is preliminary data.</text>
</comment>
<feature type="region of interest" description="Disordered" evidence="1">
    <location>
        <begin position="161"/>
        <end position="189"/>
    </location>
</feature>
<feature type="compositionally biased region" description="Polar residues" evidence="1">
    <location>
        <begin position="67"/>
        <end position="84"/>
    </location>
</feature>
<proteinExistence type="predicted"/>
<protein>
    <submittedName>
        <fullName evidence="3">Uncharacterized protein</fullName>
    </submittedName>
</protein>
<keyword evidence="4" id="KW-1185">Reference proteome</keyword>
<gene>
    <name evidence="3" type="ORF">ACH5RR_039726</name>
</gene>
<evidence type="ECO:0000313" key="3">
    <source>
        <dbReference type="EMBL" id="KAL3500633.1"/>
    </source>
</evidence>
<dbReference type="EMBL" id="JBJUIK010000016">
    <property type="protein sequence ID" value="KAL3500633.1"/>
    <property type="molecule type" value="Genomic_DNA"/>
</dbReference>
<evidence type="ECO:0000256" key="2">
    <source>
        <dbReference type="SAM" id="SignalP"/>
    </source>
</evidence>
<feature type="signal peptide" evidence="2">
    <location>
        <begin position="1"/>
        <end position="23"/>
    </location>
</feature>
<dbReference type="AlphaFoldDB" id="A0ABD2Y0E6"/>
<dbReference type="Proteomes" id="UP001630127">
    <property type="component" value="Unassembled WGS sequence"/>
</dbReference>
<accession>A0ABD2Y0E6</accession>